<name>A0AAN6YZY8_9PEZI</name>
<proteinExistence type="predicted"/>
<dbReference type="Proteomes" id="UP001302602">
    <property type="component" value="Unassembled WGS sequence"/>
</dbReference>
<dbReference type="GeneID" id="87826257"/>
<reference evidence="1" key="2">
    <citation type="submission" date="2023-05" db="EMBL/GenBank/DDBJ databases">
        <authorList>
            <consortium name="Lawrence Berkeley National Laboratory"/>
            <person name="Steindorff A."/>
            <person name="Hensen N."/>
            <person name="Bonometti L."/>
            <person name="Westerberg I."/>
            <person name="Brannstrom I.O."/>
            <person name="Guillou S."/>
            <person name="Cros-Aarteil S."/>
            <person name="Calhoun S."/>
            <person name="Haridas S."/>
            <person name="Kuo A."/>
            <person name="Mondo S."/>
            <person name="Pangilinan J."/>
            <person name="Riley R."/>
            <person name="Labutti K."/>
            <person name="Andreopoulos B."/>
            <person name="Lipzen A."/>
            <person name="Chen C."/>
            <person name="Yanf M."/>
            <person name="Daum C."/>
            <person name="Ng V."/>
            <person name="Clum A."/>
            <person name="Ohm R."/>
            <person name="Martin F."/>
            <person name="Silar P."/>
            <person name="Natvig D."/>
            <person name="Lalanne C."/>
            <person name="Gautier V."/>
            <person name="Ament-Velasquez S.L."/>
            <person name="Kruys A."/>
            <person name="Hutchinson M.I."/>
            <person name="Powell A.J."/>
            <person name="Barry K."/>
            <person name="Miller A.N."/>
            <person name="Grigoriev I.V."/>
            <person name="Debuchy R."/>
            <person name="Gladieux P."/>
            <person name="Thoren M.H."/>
            <person name="Johannesson H."/>
        </authorList>
    </citation>
    <scope>NUCLEOTIDE SEQUENCE</scope>
    <source>
        <strain evidence="1">CBS 731.68</strain>
    </source>
</reference>
<reference evidence="1" key="1">
    <citation type="journal article" date="2023" name="Mol. Phylogenet. Evol.">
        <title>Genome-scale phylogeny and comparative genomics of the fungal order Sordariales.</title>
        <authorList>
            <person name="Hensen N."/>
            <person name="Bonometti L."/>
            <person name="Westerberg I."/>
            <person name="Brannstrom I.O."/>
            <person name="Guillou S."/>
            <person name="Cros-Aarteil S."/>
            <person name="Calhoun S."/>
            <person name="Haridas S."/>
            <person name="Kuo A."/>
            <person name="Mondo S."/>
            <person name="Pangilinan J."/>
            <person name="Riley R."/>
            <person name="LaButti K."/>
            <person name="Andreopoulos B."/>
            <person name="Lipzen A."/>
            <person name="Chen C."/>
            <person name="Yan M."/>
            <person name="Daum C."/>
            <person name="Ng V."/>
            <person name="Clum A."/>
            <person name="Steindorff A."/>
            <person name="Ohm R.A."/>
            <person name="Martin F."/>
            <person name="Silar P."/>
            <person name="Natvig D.O."/>
            <person name="Lalanne C."/>
            <person name="Gautier V."/>
            <person name="Ament-Velasquez S.L."/>
            <person name="Kruys A."/>
            <person name="Hutchinson M.I."/>
            <person name="Powell A.J."/>
            <person name="Barry K."/>
            <person name="Miller A.N."/>
            <person name="Grigoriev I.V."/>
            <person name="Debuchy R."/>
            <person name="Gladieux P."/>
            <person name="Hiltunen Thoren M."/>
            <person name="Johannesson H."/>
        </authorList>
    </citation>
    <scope>NUCLEOTIDE SEQUENCE</scope>
    <source>
        <strain evidence="1">CBS 731.68</strain>
    </source>
</reference>
<dbReference type="EMBL" id="MU853244">
    <property type="protein sequence ID" value="KAK4119813.1"/>
    <property type="molecule type" value="Genomic_DNA"/>
</dbReference>
<sequence length="122" mass="13043">MSLSVQPLPRSAGWILKSCFLASASGSGTLMRLWKRRRTAGSSDHGRLVAARTSTPELFLPTPSICTRNSVFMRAVCSLLPPGLPSRLPQRASISLMKMMAGFFSRASSNSCRTSLVVGLGG</sequence>
<evidence type="ECO:0000313" key="1">
    <source>
        <dbReference type="EMBL" id="KAK4119813.1"/>
    </source>
</evidence>
<accession>A0AAN6YZY8</accession>
<evidence type="ECO:0000313" key="2">
    <source>
        <dbReference type="Proteomes" id="UP001302602"/>
    </source>
</evidence>
<protein>
    <submittedName>
        <fullName evidence="1">Uncharacterized protein</fullName>
    </submittedName>
</protein>
<dbReference type="AlphaFoldDB" id="A0AAN6YZY8"/>
<dbReference type="RefSeq" id="XP_062643586.1">
    <property type="nucleotide sequence ID" value="XM_062789487.1"/>
</dbReference>
<organism evidence="1 2">
    <name type="scientific">Parathielavia appendiculata</name>
    <dbReference type="NCBI Taxonomy" id="2587402"/>
    <lineage>
        <taxon>Eukaryota</taxon>
        <taxon>Fungi</taxon>
        <taxon>Dikarya</taxon>
        <taxon>Ascomycota</taxon>
        <taxon>Pezizomycotina</taxon>
        <taxon>Sordariomycetes</taxon>
        <taxon>Sordariomycetidae</taxon>
        <taxon>Sordariales</taxon>
        <taxon>Chaetomiaceae</taxon>
        <taxon>Parathielavia</taxon>
    </lineage>
</organism>
<comment type="caution">
    <text evidence="1">The sequence shown here is derived from an EMBL/GenBank/DDBJ whole genome shotgun (WGS) entry which is preliminary data.</text>
</comment>
<keyword evidence="2" id="KW-1185">Reference proteome</keyword>
<gene>
    <name evidence="1" type="ORF">N657DRAFT_580881</name>
</gene>